<dbReference type="Gene3D" id="3.10.20.30">
    <property type="match status" value="1"/>
</dbReference>
<dbReference type="InterPro" id="IPR012675">
    <property type="entry name" value="Beta-grasp_dom_sf"/>
</dbReference>
<feature type="domain" description="2Fe-2S ferredoxin-type" evidence="7">
    <location>
        <begin position="1357"/>
        <end position="1464"/>
    </location>
</feature>
<evidence type="ECO:0000259" key="7">
    <source>
        <dbReference type="PROSITE" id="PS51085"/>
    </source>
</evidence>
<dbReference type="PRINTS" id="PR00355">
    <property type="entry name" value="ADRENODOXIN"/>
</dbReference>
<organism evidence="8 9">
    <name type="scientific">Armillaria ostoyae</name>
    <name type="common">Armillaria root rot fungus</name>
    <dbReference type="NCBI Taxonomy" id="47428"/>
    <lineage>
        <taxon>Eukaryota</taxon>
        <taxon>Fungi</taxon>
        <taxon>Dikarya</taxon>
        <taxon>Basidiomycota</taxon>
        <taxon>Agaricomycotina</taxon>
        <taxon>Agaricomycetes</taxon>
        <taxon>Agaricomycetidae</taxon>
        <taxon>Agaricales</taxon>
        <taxon>Marasmiineae</taxon>
        <taxon>Physalacriaceae</taxon>
        <taxon>Armillaria</taxon>
    </lineage>
</organism>
<dbReference type="OMA" id="LKLCARW"/>
<evidence type="ECO:0000256" key="5">
    <source>
        <dbReference type="ARBA" id="ARBA00034078"/>
    </source>
</evidence>
<feature type="region of interest" description="Disordered" evidence="6">
    <location>
        <begin position="78"/>
        <end position="135"/>
    </location>
</feature>
<dbReference type="EMBL" id="FUEG01000008">
    <property type="protein sequence ID" value="SJL07165.1"/>
    <property type="molecule type" value="Genomic_DNA"/>
</dbReference>
<dbReference type="PROSITE" id="PS51085">
    <property type="entry name" value="2FE2S_FER_2"/>
    <property type="match status" value="1"/>
</dbReference>
<reference evidence="9" key="1">
    <citation type="journal article" date="2017" name="Nat. Ecol. Evol.">
        <title>Genome expansion and lineage-specific genetic innovations in the forest pathogenic fungi Armillaria.</title>
        <authorList>
            <person name="Sipos G."/>
            <person name="Prasanna A.N."/>
            <person name="Walter M.C."/>
            <person name="O'Connor E."/>
            <person name="Balint B."/>
            <person name="Krizsan K."/>
            <person name="Kiss B."/>
            <person name="Hess J."/>
            <person name="Varga T."/>
            <person name="Slot J."/>
            <person name="Riley R."/>
            <person name="Boka B."/>
            <person name="Rigling D."/>
            <person name="Barry K."/>
            <person name="Lee J."/>
            <person name="Mihaltcheva S."/>
            <person name="LaButti K."/>
            <person name="Lipzen A."/>
            <person name="Waldron R."/>
            <person name="Moloney N.M."/>
            <person name="Sperisen C."/>
            <person name="Kredics L."/>
            <person name="Vagvoelgyi C."/>
            <person name="Patrignani A."/>
            <person name="Fitzpatrick D."/>
            <person name="Nagy I."/>
            <person name="Doyle S."/>
            <person name="Anderson J.B."/>
            <person name="Grigoriev I.V."/>
            <person name="Gueldener U."/>
            <person name="Muensterkoetter M."/>
            <person name="Nagy L.G."/>
        </authorList>
    </citation>
    <scope>NUCLEOTIDE SEQUENCE [LARGE SCALE GENOMIC DNA]</scope>
    <source>
        <strain evidence="9">C18/9</strain>
    </source>
</reference>
<comment type="cofactor">
    <cofactor evidence="5">
        <name>[2Fe-2S] cluster</name>
        <dbReference type="ChEBI" id="CHEBI:190135"/>
    </cofactor>
</comment>
<name>A0A284REL4_ARMOS</name>
<dbReference type="SMART" id="SM00320">
    <property type="entry name" value="WD40"/>
    <property type="match status" value="3"/>
</dbReference>
<evidence type="ECO:0000256" key="6">
    <source>
        <dbReference type="SAM" id="MobiDB-lite"/>
    </source>
</evidence>
<dbReference type="Pfam" id="PF00111">
    <property type="entry name" value="Fer2"/>
    <property type="match status" value="1"/>
</dbReference>
<dbReference type="GO" id="GO:0046872">
    <property type="term" value="F:metal ion binding"/>
    <property type="evidence" value="ECO:0007669"/>
    <property type="project" value="UniProtKB-KW"/>
</dbReference>
<dbReference type="InterPro" id="IPR001041">
    <property type="entry name" value="2Fe-2S_ferredoxin-type"/>
</dbReference>
<keyword evidence="9" id="KW-1185">Reference proteome</keyword>
<dbReference type="GO" id="GO:0005737">
    <property type="term" value="C:cytoplasm"/>
    <property type="evidence" value="ECO:0007669"/>
    <property type="project" value="TreeGrafter"/>
</dbReference>
<feature type="region of interest" description="Disordered" evidence="6">
    <location>
        <begin position="158"/>
        <end position="226"/>
    </location>
</feature>
<dbReference type="InterPro" id="IPR001680">
    <property type="entry name" value="WD40_rpt"/>
</dbReference>
<dbReference type="STRING" id="47428.A0A284REL4"/>
<dbReference type="InterPro" id="IPR015943">
    <property type="entry name" value="WD40/YVTN_repeat-like_dom_sf"/>
</dbReference>
<protein>
    <recommendedName>
        <fullName evidence="7">2Fe-2S ferredoxin-type domain-containing protein</fullName>
    </recommendedName>
</protein>
<dbReference type="InterPro" id="IPR049916">
    <property type="entry name" value="WDR72-like"/>
</dbReference>
<dbReference type="SUPFAM" id="SSF50978">
    <property type="entry name" value="WD40 repeat-like"/>
    <property type="match status" value="2"/>
</dbReference>
<dbReference type="InterPro" id="IPR001055">
    <property type="entry name" value="Adrenodoxin-like"/>
</dbReference>
<dbReference type="SUPFAM" id="SSF54292">
    <property type="entry name" value="2Fe-2S ferredoxin-like"/>
    <property type="match status" value="1"/>
</dbReference>
<dbReference type="InterPro" id="IPR018298">
    <property type="entry name" value="Adrenodoxin_Fe-S_BS"/>
</dbReference>
<proteinExistence type="predicted"/>
<keyword evidence="2" id="KW-0479">Metal-binding</keyword>
<evidence type="ECO:0000256" key="4">
    <source>
        <dbReference type="ARBA" id="ARBA00023014"/>
    </source>
</evidence>
<dbReference type="PROSITE" id="PS00814">
    <property type="entry name" value="ADX"/>
    <property type="match status" value="1"/>
</dbReference>
<keyword evidence="3" id="KW-0408">Iron</keyword>
<evidence type="ECO:0000256" key="1">
    <source>
        <dbReference type="ARBA" id="ARBA00022714"/>
    </source>
</evidence>
<keyword evidence="4" id="KW-0411">Iron-sulfur</keyword>
<evidence type="ECO:0000256" key="3">
    <source>
        <dbReference type="ARBA" id="ARBA00023004"/>
    </source>
</evidence>
<evidence type="ECO:0000313" key="8">
    <source>
        <dbReference type="EMBL" id="SJL07165.1"/>
    </source>
</evidence>
<evidence type="ECO:0000313" key="9">
    <source>
        <dbReference type="Proteomes" id="UP000219338"/>
    </source>
</evidence>
<dbReference type="InterPro" id="IPR036322">
    <property type="entry name" value="WD40_repeat_dom_sf"/>
</dbReference>
<feature type="compositionally biased region" description="Low complexity" evidence="6">
    <location>
        <begin position="105"/>
        <end position="128"/>
    </location>
</feature>
<dbReference type="GO" id="GO:0051537">
    <property type="term" value="F:2 iron, 2 sulfur cluster binding"/>
    <property type="evidence" value="ECO:0007669"/>
    <property type="project" value="UniProtKB-KW"/>
</dbReference>
<keyword evidence="1" id="KW-0001">2Fe-2S</keyword>
<sequence>MVASNDSSSRLAVPLTFSNGNDVENHSVASLGEGSSKATVITSWGLSDSCSGGERFTVIGCQDGTSFVFRPSLVPSISAVSKPHDSAQSSRPSSPLRVSRDSRATSRSTSPTSNTSTFPPFTVTPRSRIVSGITTEQVEAPKNYVDFEDEPDKLKDMLKARRSKDRRNSSELRDSTSNLRHAPTLSAEAAFSPAKQRKEKPRSLLSATTSPGFTPKSISTPTSPRDHPLIEHGSKLDFSHCIIPPHFGQGHAVASLCPLNEARYLVLRENGDMSVMSCRDGKCLVSVHADDVLLEPPEGIKDRAAVNEQSLLVLASASLDANSSSLPSADIEGDGYSQESRIMVFQYHSGDTIGAIEASLEKVGEWHIDGTHATVGIHADSDNSTIIHYVSRDNHLLLCDLRLTVHPLVQPFKLPAHEVTSLPNPFKAMTTRPADTHSVPPVHKRNSGRISLGQMVDAGQLEVPDSLSGMRTRSCDGALRGLCWSETHIAAFDYCGGILQNLFVQPMENVNDIKWVDDSTYAIVTEERVEYHTFRFVDANNDDVGKARCGSTIYIQPGFLYAIDTAPHETLHVISSRELLKLTAARTDGKCQLIHVTYDDASSPKQRARTLWRPPKTPPDSIAPHTAITSILPLELDIAITGHNDGRLRQSSFSQLCQAAPTSSFKQRKSDVPLSGYIMALHVVRNGRTKERYVVGGGDDGSIVFWTSDTLKLCARWIVFTEPLVRVHQFHKMTTGPLRGCVLCVSQDGTIAVVVVDGFQFLYLIPGSAFPLIRICLGDDELLLIYADRRARIWDAKTKEFRRSLSLDKAEELIGKEGWHELTSDSQDCIPDTVLKRLPGQALPAVTTLSLDLERFITYSTTVIKTISTNLSQTQAIFSTRHRLLSLLSVLLTPGLNKDTDEICRDHLGIGTSLAHPGFSSHGFTSIYRSNHPSDPWCISSEISAARALSITVTLRALGLFEELTDFTNAVIAFYATSLPLIIGPNYKPHSLSYLARQWFDTSHEVRQSSRLLFDAAVVRLSDEEANAVAEQWQHHLPCLQPTADRESTQAALSLFICGYLATEKYSLFASSVLTDISKSTALYLQDEQSIFRVLAIDLCSRGFHVWQHYIDAMEILRALFVLATTSRKDAISAQNIGAQARLAVLHIAASNTPLFMTTLGLDILSPANVEYRKSIMQIVAFLIRKRPMVLYPNLPKLMEAVVKSLDPNSTSHRDAILDTATEIIGHVVKTYPCIDFHMSTQRLAVGTSEGAIVMYDLKTAIRMYVLEGHKKGITACSFSPDGRRLVTLSLEESVVLVWKVGSSFSSFFNPGAPPRQGHAGSEPFKTLSFNVGEEANMTASESLTLVRFEWNALIASSIVIDFKDSKGTLIKTVEANEGDDILSIAHEYDVDLEGACEGSIACSTCHVILEQEVFDQLEEPGDDENDMLDMAFGLTETSRLGCQVKVTKDVQDGRWEVRLPAATRNMFVDGKKASH</sequence>
<dbReference type="PANTHER" id="PTHR44099">
    <property type="entry name" value="RABCONNECTIN-3B, ISOFORM A"/>
    <property type="match status" value="1"/>
</dbReference>
<dbReference type="Proteomes" id="UP000219338">
    <property type="component" value="Unassembled WGS sequence"/>
</dbReference>
<dbReference type="GO" id="GO:0140647">
    <property type="term" value="P:P450-containing electron transport chain"/>
    <property type="evidence" value="ECO:0007669"/>
    <property type="project" value="InterPro"/>
</dbReference>
<feature type="compositionally biased region" description="Polar residues" evidence="6">
    <location>
        <begin position="205"/>
        <end position="223"/>
    </location>
</feature>
<accession>A0A284REL4</accession>
<evidence type="ECO:0000256" key="2">
    <source>
        <dbReference type="ARBA" id="ARBA00022723"/>
    </source>
</evidence>
<dbReference type="Gene3D" id="2.130.10.10">
    <property type="entry name" value="YVTN repeat-like/Quinoprotein amine dehydrogenase"/>
    <property type="match status" value="2"/>
</dbReference>
<dbReference type="OrthoDB" id="338622at2759"/>
<dbReference type="PANTHER" id="PTHR44099:SF4">
    <property type="entry name" value="RABCONNECTIN-3B, ISOFORM A"/>
    <property type="match status" value="1"/>
</dbReference>
<dbReference type="InterPro" id="IPR036010">
    <property type="entry name" value="2Fe-2S_ferredoxin-like_sf"/>
</dbReference>
<dbReference type="CDD" id="cd00207">
    <property type="entry name" value="fer2"/>
    <property type="match status" value="1"/>
</dbReference>
<gene>
    <name evidence="8" type="ORF">ARMOST_10508</name>
</gene>